<keyword evidence="2" id="KW-1185">Reference proteome</keyword>
<dbReference type="EMBL" id="BMHB01000001">
    <property type="protein sequence ID" value="GGI10439.1"/>
    <property type="molecule type" value="Genomic_DNA"/>
</dbReference>
<sequence>MEDNIVFFPKLKDRIISLGKKALEEKNYSKALMLCDQLKEMDEHNSQTELAAVACLLEGNKPLEAKIRCEDLVFGPFESDEAIEVFISILFQLKEYEVLQKSIKKLLQQKRIDETQMDKYQAMLSLSNKVAPERNEHLEMLNLHNLVENNVTIHKQLEIINELRVIDCKLILKQIEEVVKSSRANPLIQSFILFILQEQSIGHEFEIKKMNQEMTWNAISDSNEHDQFIAKVVQKLSLVLESEDPSAFELAKTHFQHFMTIYFPFIPEPSNVDVWTACFYSIVQEYFDRKVDEDDLFELFQVEYDEVQRAATLVRQFEKEGYFDLSSS</sequence>
<gene>
    <name evidence="1" type="ORF">GCM10007380_02800</name>
</gene>
<protein>
    <submittedName>
        <fullName evidence="1">Uncharacterized protein</fullName>
    </submittedName>
</protein>
<dbReference type="SUPFAM" id="SSF116965">
    <property type="entry name" value="Hypothetical protein MPN330"/>
    <property type="match status" value="1"/>
</dbReference>
<name>A0A8J3EZN9_9BACI</name>
<evidence type="ECO:0000313" key="2">
    <source>
        <dbReference type="Proteomes" id="UP000626244"/>
    </source>
</evidence>
<dbReference type="AlphaFoldDB" id="A0A8J3EZN9"/>
<dbReference type="RefSeq" id="WP_088003680.1">
    <property type="nucleotide sequence ID" value="NZ_BMHB01000001.1"/>
</dbReference>
<proteinExistence type="predicted"/>
<comment type="caution">
    <text evidence="1">The sequence shown here is derived from an EMBL/GenBank/DDBJ whole genome shotgun (WGS) entry which is preliminary data.</text>
</comment>
<organism evidence="1 2">
    <name type="scientific">Gottfriedia solisilvae</name>
    <dbReference type="NCBI Taxonomy" id="1516104"/>
    <lineage>
        <taxon>Bacteria</taxon>
        <taxon>Bacillati</taxon>
        <taxon>Bacillota</taxon>
        <taxon>Bacilli</taxon>
        <taxon>Bacillales</taxon>
        <taxon>Bacillaceae</taxon>
        <taxon>Gottfriedia</taxon>
    </lineage>
</organism>
<reference evidence="2" key="1">
    <citation type="journal article" date="2019" name="Int. J. Syst. Evol. Microbiol.">
        <title>The Global Catalogue of Microorganisms (GCM) 10K type strain sequencing project: providing services to taxonomists for standard genome sequencing and annotation.</title>
        <authorList>
            <consortium name="The Broad Institute Genomics Platform"/>
            <consortium name="The Broad Institute Genome Sequencing Center for Infectious Disease"/>
            <person name="Wu L."/>
            <person name="Ma J."/>
        </authorList>
    </citation>
    <scope>NUCLEOTIDE SEQUENCE [LARGE SCALE GENOMIC DNA]</scope>
    <source>
        <strain evidence="2">CGMCC 1.14993</strain>
    </source>
</reference>
<dbReference type="Proteomes" id="UP000626244">
    <property type="component" value="Unassembled WGS sequence"/>
</dbReference>
<accession>A0A8J3EZN9</accession>
<evidence type="ECO:0000313" key="1">
    <source>
        <dbReference type="EMBL" id="GGI10439.1"/>
    </source>
</evidence>
<dbReference type="OrthoDB" id="2364593at2"/>